<dbReference type="EMBL" id="CP109109">
    <property type="protein sequence ID" value="WSB95632.1"/>
    <property type="molecule type" value="Genomic_DNA"/>
</dbReference>
<gene>
    <name evidence="1" type="ORF">OG835_00310</name>
</gene>
<accession>A0ACD4ZD02</accession>
<dbReference type="Proteomes" id="UP001348369">
    <property type="component" value="Chromosome"/>
</dbReference>
<evidence type="ECO:0000313" key="2">
    <source>
        <dbReference type="Proteomes" id="UP001348369"/>
    </source>
</evidence>
<protein>
    <submittedName>
        <fullName evidence="1">M3 family metallopeptidase</fullName>
    </submittedName>
</protein>
<evidence type="ECO:0000313" key="1">
    <source>
        <dbReference type="EMBL" id="WSB95632.1"/>
    </source>
</evidence>
<name>A0ACD4ZD02_9ACTN</name>
<reference evidence="1" key="1">
    <citation type="submission" date="2022-10" db="EMBL/GenBank/DDBJ databases">
        <title>The complete genomes of actinobacterial strains from the NBC collection.</title>
        <authorList>
            <person name="Joergensen T.S."/>
            <person name="Alvarez Arevalo M."/>
            <person name="Sterndorff E.B."/>
            <person name="Faurdal D."/>
            <person name="Vuksanovic O."/>
            <person name="Mourched A.-S."/>
            <person name="Charusanti P."/>
            <person name="Shaw S."/>
            <person name="Blin K."/>
            <person name="Weber T."/>
        </authorList>
    </citation>
    <scope>NUCLEOTIDE SEQUENCE</scope>
    <source>
        <strain evidence="1">NBC 01771</strain>
    </source>
</reference>
<keyword evidence="2" id="KW-1185">Reference proteome</keyword>
<organism evidence="1 2">
    <name type="scientific">Streptomyces scopuliridis</name>
    <dbReference type="NCBI Taxonomy" id="452529"/>
    <lineage>
        <taxon>Bacteria</taxon>
        <taxon>Bacillati</taxon>
        <taxon>Actinomycetota</taxon>
        <taxon>Actinomycetes</taxon>
        <taxon>Kitasatosporales</taxon>
        <taxon>Streptomycetaceae</taxon>
        <taxon>Streptomyces</taxon>
    </lineage>
</organism>
<sequence length="604" mass="68113">MPVDLPAVPDYESLDQTDAALDAMMTRLRALLEPDDLSEDAFVEICAIYNNVAYIFLYLESNEAHVNYERLLPWRNAFHRDAQVDAALHDRLLTLRCAHPETEEARTAYIAHLRAKLAATPEHDNDGVHEQLLVEAKDILDGIRHDGAMVLQRMGSTSRANPNATFYKLASSTNSAATRTKLGRVWRATRDRRLGELASVVDRMVDARRSESREQGAHSALAATLRRCRVSEDAAWRLVERYLISSLEHQERLDSEVLAATGAPDNAMDHFGHYVRTLQAGRAVPLFPVQGCLSFIRHVAKTLFGLTLTEAPTRSNSHVLAFDVELDGRLIGHVNLDLWQTDSRPRTANTTKGIRNRTEWHGIVQRPVAYVSCRFHRDQDGSNRITFQNVHSLFHEFGHAVNHLLIRKRLPTQSGLEYLPLERLEDLSMWFEKWVYHPQFADHLDLSPAELDGLRLCQDVKRLEYRRSHVDRAVTAALDFELHRRPDGGIEAAFGRLDEQYGIGAHCTLGDFPPYFTWPMFRANPGANFAYLWGASTSAQLFAPFLDTAVEDAGEPAALWETFSPCFEFDRPSVEPDSDAIFAFYDGQPRSAAKAAVTGEGKTE</sequence>
<proteinExistence type="predicted"/>